<organism evidence="3">
    <name type="scientific">viral metagenome</name>
    <dbReference type="NCBI Taxonomy" id="1070528"/>
    <lineage>
        <taxon>unclassified sequences</taxon>
        <taxon>metagenomes</taxon>
        <taxon>organismal metagenomes</taxon>
    </lineage>
</organism>
<name>A0A6M3KA65_9ZZZZ</name>
<accession>A0A6M3KA65</accession>
<evidence type="ECO:0000313" key="2">
    <source>
        <dbReference type="EMBL" id="QJA63619.1"/>
    </source>
</evidence>
<dbReference type="EMBL" id="MT142351">
    <property type="protein sequence ID" value="QJA78750.1"/>
    <property type="molecule type" value="Genomic_DNA"/>
</dbReference>
<evidence type="ECO:0000313" key="3">
    <source>
        <dbReference type="EMBL" id="QJA78750.1"/>
    </source>
</evidence>
<dbReference type="InterPro" id="IPR041698">
    <property type="entry name" value="Methyltransf_25"/>
</dbReference>
<sequence>MKNIDRFDNNFFDWRNSSTGNPSQFNIHYPETAKVIQRHFHGMSMLEVGCGMGWITGHLQRMGENCEGFDVVSYAIEQGLAKGVAKNIFCMDMMECEKLNKKWDLVFCINSMAYLSRDEVPIALKNLAQIFDKTLFMSIQTWQNMYIREGKMPEKYSFVGTKAIAARKTDETHDWWLERMFEAGMDLDWDLYKKIKFDTVGLPASDFRSGSVGWRGLDSIFVMKHAG</sequence>
<gene>
    <name evidence="3" type="ORF">MM415A01018_0026</name>
    <name evidence="2" type="ORF">MM415B00605_0028</name>
</gene>
<protein>
    <submittedName>
        <fullName evidence="3">Putative methyltransferase</fullName>
    </submittedName>
</protein>
<dbReference type="EMBL" id="MT141501">
    <property type="protein sequence ID" value="QJA63619.1"/>
    <property type="molecule type" value="Genomic_DNA"/>
</dbReference>
<dbReference type="GO" id="GO:0008168">
    <property type="term" value="F:methyltransferase activity"/>
    <property type="evidence" value="ECO:0007669"/>
    <property type="project" value="UniProtKB-KW"/>
</dbReference>
<evidence type="ECO:0000259" key="1">
    <source>
        <dbReference type="Pfam" id="PF13649"/>
    </source>
</evidence>
<dbReference type="Gene3D" id="3.40.50.150">
    <property type="entry name" value="Vaccinia Virus protein VP39"/>
    <property type="match status" value="1"/>
</dbReference>
<dbReference type="InterPro" id="IPR029063">
    <property type="entry name" value="SAM-dependent_MTases_sf"/>
</dbReference>
<feature type="domain" description="Methyltransferase" evidence="1">
    <location>
        <begin position="46"/>
        <end position="130"/>
    </location>
</feature>
<dbReference type="GO" id="GO:0032259">
    <property type="term" value="P:methylation"/>
    <property type="evidence" value="ECO:0007669"/>
    <property type="project" value="UniProtKB-KW"/>
</dbReference>
<reference evidence="3" key="1">
    <citation type="submission" date="2020-03" db="EMBL/GenBank/DDBJ databases">
        <title>The deep terrestrial virosphere.</title>
        <authorList>
            <person name="Holmfeldt K."/>
            <person name="Nilsson E."/>
            <person name="Simone D."/>
            <person name="Lopez-Fernandez M."/>
            <person name="Wu X."/>
            <person name="de Brujin I."/>
            <person name="Lundin D."/>
            <person name="Andersson A."/>
            <person name="Bertilsson S."/>
            <person name="Dopson M."/>
        </authorList>
    </citation>
    <scope>NUCLEOTIDE SEQUENCE</scope>
    <source>
        <strain evidence="3">MM415A01018</strain>
        <strain evidence="2">MM415B00605</strain>
    </source>
</reference>
<keyword evidence="3" id="KW-0808">Transferase</keyword>
<dbReference type="SUPFAM" id="SSF53335">
    <property type="entry name" value="S-adenosyl-L-methionine-dependent methyltransferases"/>
    <property type="match status" value="1"/>
</dbReference>
<keyword evidence="3" id="KW-0489">Methyltransferase</keyword>
<dbReference type="AlphaFoldDB" id="A0A6M3KA65"/>
<dbReference type="Pfam" id="PF13649">
    <property type="entry name" value="Methyltransf_25"/>
    <property type="match status" value="1"/>
</dbReference>
<proteinExistence type="predicted"/>